<organism evidence="5 6">
    <name type="scientific">Mycoplasma phocoenae</name>
    <dbReference type="NCBI Taxonomy" id="754517"/>
    <lineage>
        <taxon>Bacteria</taxon>
        <taxon>Bacillati</taxon>
        <taxon>Mycoplasmatota</taxon>
        <taxon>Mollicutes</taxon>
        <taxon>Mycoplasmataceae</taxon>
        <taxon>Mycoplasma</taxon>
    </lineage>
</organism>
<dbReference type="PIRSF" id="PIRSF028345">
    <property type="entry name" value="UCP028345"/>
    <property type="match status" value="1"/>
</dbReference>
<keyword evidence="3" id="KW-0460">Magnesium</keyword>
<dbReference type="Gene3D" id="2.40.380.10">
    <property type="entry name" value="FomD-like"/>
    <property type="match status" value="1"/>
</dbReference>
<dbReference type="Proteomes" id="UP000501060">
    <property type="component" value="Chromosome"/>
</dbReference>
<dbReference type="InterPro" id="IPR007295">
    <property type="entry name" value="DUF402"/>
</dbReference>
<evidence type="ECO:0000259" key="4">
    <source>
        <dbReference type="Pfam" id="PF04167"/>
    </source>
</evidence>
<dbReference type="AlphaFoldDB" id="A0A858U6N9"/>
<accession>A0A858U6N9</accession>
<name>A0A858U6N9_9MOLU</name>
<dbReference type="InterPro" id="IPR035930">
    <property type="entry name" value="FomD-like_sf"/>
</dbReference>
<keyword evidence="1" id="KW-0479">Metal-binding</keyword>
<dbReference type="EMBL" id="CP051481">
    <property type="protein sequence ID" value="QJG66893.1"/>
    <property type="molecule type" value="Genomic_DNA"/>
</dbReference>
<dbReference type="Pfam" id="PF04167">
    <property type="entry name" value="DUF402"/>
    <property type="match status" value="1"/>
</dbReference>
<evidence type="ECO:0000313" key="6">
    <source>
        <dbReference type="Proteomes" id="UP000501060"/>
    </source>
</evidence>
<dbReference type="PANTHER" id="PTHR39159:SF1">
    <property type="entry name" value="UPF0374 PROTEIN YGAC"/>
    <property type="match status" value="1"/>
</dbReference>
<sequence>MKNVQRKINKLTRGDFIDVQCYKYNGHLYRQYDGVKIIDITDKYVIALMLKTKVAEENTNWVVSEPTLFLFSKHHYYNATILLRDNQKFVYINLATPFFVDNNKIKYIDLDLDIKTYKEHEFTVIDWTDLRENFINMKYPMELVYKIYEELDFLYLMYNSREEIFNDAFIDRYINILRKNKDI</sequence>
<gene>
    <name evidence="5" type="ORF">HGG69_00950</name>
</gene>
<evidence type="ECO:0000313" key="5">
    <source>
        <dbReference type="EMBL" id="QJG66893.1"/>
    </source>
</evidence>
<dbReference type="GO" id="GO:0046872">
    <property type="term" value="F:metal ion binding"/>
    <property type="evidence" value="ECO:0007669"/>
    <property type="project" value="UniProtKB-KW"/>
</dbReference>
<keyword evidence="2" id="KW-0378">Hydrolase</keyword>
<evidence type="ECO:0000256" key="3">
    <source>
        <dbReference type="ARBA" id="ARBA00022842"/>
    </source>
</evidence>
<evidence type="ECO:0000256" key="2">
    <source>
        <dbReference type="ARBA" id="ARBA00022801"/>
    </source>
</evidence>
<proteinExistence type="predicted"/>
<dbReference type="GO" id="GO:0016787">
    <property type="term" value="F:hydrolase activity"/>
    <property type="evidence" value="ECO:0007669"/>
    <property type="project" value="UniProtKB-KW"/>
</dbReference>
<evidence type="ECO:0000256" key="1">
    <source>
        <dbReference type="ARBA" id="ARBA00022723"/>
    </source>
</evidence>
<reference evidence="5 6" key="1">
    <citation type="submission" date="2020-04" db="EMBL/GenBank/DDBJ databases">
        <title>Novel Mycoplasma species detected in Phocoena phocoena (harbor porpoise) from the USA.</title>
        <authorList>
            <person name="Volokhov D.V."/>
        </authorList>
    </citation>
    <scope>NUCLEOTIDE SEQUENCE [LARGE SCALE GENOMIC DNA]</scope>
    <source>
        <strain evidence="5 6">Phocoena C-264-GEN</strain>
    </source>
</reference>
<protein>
    <submittedName>
        <fullName evidence="5">DUF402 domain-containing protein</fullName>
    </submittedName>
</protein>
<dbReference type="PANTHER" id="PTHR39159">
    <property type="match status" value="1"/>
</dbReference>
<dbReference type="RefSeq" id="WP_169604944.1">
    <property type="nucleotide sequence ID" value="NZ_CP051481.1"/>
</dbReference>
<dbReference type="InterPro" id="IPR050212">
    <property type="entry name" value="Ntdp-like"/>
</dbReference>
<dbReference type="SUPFAM" id="SSF159234">
    <property type="entry name" value="FomD-like"/>
    <property type="match status" value="1"/>
</dbReference>
<dbReference type="KEGG" id="mphe:HGG69_00950"/>
<keyword evidence="6" id="KW-1185">Reference proteome</keyword>
<dbReference type="InterPro" id="IPR016882">
    <property type="entry name" value="SA1684"/>
</dbReference>
<feature type="domain" description="DUF402" evidence="4">
    <location>
        <begin position="25"/>
        <end position="160"/>
    </location>
</feature>